<dbReference type="Pfam" id="PF00392">
    <property type="entry name" value="GntR"/>
    <property type="match status" value="1"/>
</dbReference>
<dbReference type="InterPro" id="IPR001763">
    <property type="entry name" value="Rhodanese-like_dom"/>
</dbReference>
<evidence type="ECO:0000256" key="1">
    <source>
        <dbReference type="ARBA" id="ARBA00005384"/>
    </source>
</evidence>
<accession>A0A5C1Y6U1</accession>
<dbReference type="PANTHER" id="PTHR46577:SF1">
    <property type="entry name" value="HTH-TYPE TRANSCRIPTIONAL REGULATORY PROTEIN GABR"/>
    <property type="match status" value="1"/>
</dbReference>
<dbReference type="PROSITE" id="PS50206">
    <property type="entry name" value="RHODANESE_3"/>
    <property type="match status" value="1"/>
</dbReference>
<feature type="domain" description="Rhodanese" evidence="6">
    <location>
        <begin position="369"/>
        <end position="402"/>
    </location>
</feature>
<evidence type="ECO:0000313" key="9">
    <source>
        <dbReference type="Proteomes" id="UP000322159"/>
    </source>
</evidence>
<dbReference type="SUPFAM" id="SSF53383">
    <property type="entry name" value="PLP-dependent transferases"/>
    <property type="match status" value="1"/>
</dbReference>
<dbReference type="KEGG" id="lyk:FLP23_03475"/>
<evidence type="ECO:0000313" key="8">
    <source>
        <dbReference type="EMBL" id="QEO09158.1"/>
    </source>
</evidence>
<dbReference type="InterPro" id="IPR036388">
    <property type="entry name" value="WH-like_DNA-bd_sf"/>
</dbReference>
<keyword evidence="4" id="KW-0238">DNA-binding</keyword>
<gene>
    <name evidence="8" type="ORF">FLP23_03475</name>
</gene>
<comment type="similarity">
    <text evidence="1">In the C-terminal section; belongs to the class-I pyridoxal-phosphate-dependent aminotransferase family.</text>
</comment>
<keyword evidence="9" id="KW-1185">Reference proteome</keyword>
<dbReference type="GO" id="GO:0003677">
    <property type="term" value="F:DNA binding"/>
    <property type="evidence" value="ECO:0007669"/>
    <property type="project" value="UniProtKB-KW"/>
</dbReference>
<evidence type="ECO:0000256" key="2">
    <source>
        <dbReference type="ARBA" id="ARBA00022898"/>
    </source>
</evidence>
<dbReference type="InterPro" id="IPR004839">
    <property type="entry name" value="Aminotransferase_I/II_large"/>
</dbReference>
<dbReference type="Gene3D" id="1.10.10.10">
    <property type="entry name" value="Winged helix-like DNA-binding domain superfamily/Winged helix DNA-binding domain"/>
    <property type="match status" value="1"/>
</dbReference>
<name>A0A5C1Y6U1_9MICO</name>
<dbReference type="InterPro" id="IPR015424">
    <property type="entry name" value="PyrdxlP-dep_Trfase"/>
</dbReference>
<keyword evidence="3" id="KW-0805">Transcription regulation</keyword>
<evidence type="ECO:0000256" key="4">
    <source>
        <dbReference type="ARBA" id="ARBA00023125"/>
    </source>
</evidence>
<dbReference type="CDD" id="cd00609">
    <property type="entry name" value="AAT_like"/>
    <property type="match status" value="1"/>
</dbReference>
<protein>
    <submittedName>
        <fullName evidence="8">PLP-dependent aminotransferase family protein</fullName>
    </submittedName>
</protein>
<dbReference type="SMART" id="SM00345">
    <property type="entry name" value="HTH_GNTR"/>
    <property type="match status" value="1"/>
</dbReference>
<dbReference type="AlphaFoldDB" id="A0A5C1Y6U1"/>
<feature type="domain" description="HTH gntR-type" evidence="7">
    <location>
        <begin position="21"/>
        <end position="89"/>
    </location>
</feature>
<dbReference type="Proteomes" id="UP000322159">
    <property type="component" value="Chromosome"/>
</dbReference>
<organism evidence="8 9">
    <name type="scientific">Protaetiibacter larvae</name>
    <dbReference type="NCBI Taxonomy" id="2592654"/>
    <lineage>
        <taxon>Bacteria</taxon>
        <taxon>Bacillati</taxon>
        <taxon>Actinomycetota</taxon>
        <taxon>Actinomycetes</taxon>
        <taxon>Micrococcales</taxon>
        <taxon>Microbacteriaceae</taxon>
        <taxon>Protaetiibacter</taxon>
    </lineage>
</organism>
<dbReference type="GO" id="GO:0008483">
    <property type="term" value="F:transaminase activity"/>
    <property type="evidence" value="ECO:0007669"/>
    <property type="project" value="UniProtKB-KW"/>
</dbReference>
<dbReference type="InterPro" id="IPR000524">
    <property type="entry name" value="Tscrpt_reg_HTH_GntR"/>
</dbReference>
<reference evidence="8 9" key="1">
    <citation type="submission" date="2019-09" db="EMBL/GenBank/DDBJ databases">
        <title>Genome sequencing of strain KACC 19322.</title>
        <authorList>
            <person name="Heo J."/>
            <person name="Kim S.-J."/>
            <person name="Kim J.-S."/>
            <person name="Hong S.-B."/>
            <person name="Kwon S.-W."/>
        </authorList>
    </citation>
    <scope>NUCLEOTIDE SEQUENCE [LARGE SCALE GENOMIC DNA]</scope>
    <source>
        <strain evidence="8 9">KACC 19322</strain>
    </source>
</reference>
<dbReference type="RefSeq" id="WP_149324588.1">
    <property type="nucleotide sequence ID" value="NZ_CP043504.1"/>
</dbReference>
<dbReference type="GO" id="GO:0030170">
    <property type="term" value="F:pyridoxal phosphate binding"/>
    <property type="evidence" value="ECO:0007669"/>
    <property type="project" value="InterPro"/>
</dbReference>
<dbReference type="PANTHER" id="PTHR46577">
    <property type="entry name" value="HTH-TYPE TRANSCRIPTIONAL REGULATORY PROTEIN GABR"/>
    <property type="match status" value="1"/>
</dbReference>
<dbReference type="PROSITE" id="PS50949">
    <property type="entry name" value="HTH_GNTR"/>
    <property type="match status" value="1"/>
</dbReference>
<dbReference type="GO" id="GO:0003700">
    <property type="term" value="F:DNA-binding transcription factor activity"/>
    <property type="evidence" value="ECO:0007669"/>
    <property type="project" value="InterPro"/>
</dbReference>
<dbReference type="OrthoDB" id="199743at2"/>
<dbReference type="EMBL" id="CP043504">
    <property type="protein sequence ID" value="QEO09158.1"/>
    <property type="molecule type" value="Genomic_DNA"/>
</dbReference>
<evidence type="ECO:0000256" key="5">
    <source>
        <dbReference type="ARBA" id="ARBA00023163"/>
    </source>
</evidence>
<keyword evidence="8" id="KW-0032">Aminotransferase</keyword>
<dbReference type="InterPro" id="IPR015421">
    <property type="entry name" value="PyrdxlP-dep_Trfase_major"/>
</dbReference>
<evidence type="ECO:0000259" key="7">
    <source>
        <dbReference type="PROSITE" id="PS50949"/>
    </source>
</evidence>
<dbReference type="SUPFAM" id="SSF46785">
    <property type="entry name" value="Winged helix' DNA-binding domain"/>
    <property type="match status" value="1"/>
</dbReference>
<keyword evidence="8" id="KW-0808">Transferase</keyword>
<dbReference type="Gene3D" id="3.40.640.10">
    <property type="entry name" value="Type I PLP-dependent aspartate aminotransferase-like (Major domain)"/>
    <property type="match status" value="1"/>
</dbReference>
<dbReference type="CDD" id="cd07377">
    <property type="entry name" value="WHTH_GntR"/>
    <property type="match status" value="1"/>
</dbReference>
<dbReference type="PRINTS" id="PR00035">
    <property type="entry name" value="HTHGNTR"/>
</dbReference>
<evidence type="ECO:0000256" key="3">
    <source>
        <dbReference type="ARBA" id="ARBA00023015"/>
    </source>
</evidence>
<sequence>MNTLSARALALLMVDWRGSNGPAYAALADRVRLLVLDGRIPLGTRLPAERELAAQLGLSRTTVSAAYAELRDTGYLDSVRGSGSTARLPRDGGVDLDLLAEAPLDFSKASLPALPAVAQAAQAAVDRLPSFLGDSGFDPFGMLVLRRAIAERYTARGLPTAPEELMITVGAQAAIHLLARTLLARGDRAIVESPGYPHAFEALKSAGARLVPVAVTTDDGWDVAGLEQAFQRTSPTVAYLMPEFQNPTGKTMDDDLRARVAALAEREGTTIIVDETMTGLGLDGQDRPLPFPVNRGVVVIGSVGKSIWGGLRIGWVRAERELIQRMARVRFASDLGTPILDQLIVAELVPDYEQILAGRRAYLRQGRDHLTRRLRAALPQWRVPHVEGGIVAWVNLGAPLSSQLALAARNEGLVIGAGPRFGLDGVFERFLRIPFGQPADQIDQAVVALASAWSSVARHTVRLDDAELAHVV</sequence>
<dbReference type="InterPro" id="IPR036390">
    <property type="entry name" value="WH_DNA-bd_sf"/>
</dbReference>
<proteinExistence type="inferred from homology"/>
<evidence type="ECO:0000259" key="6">
    <source>
        <dbReference type="PROSITE" id="PS50206"/>
    </source>
</evidence>
<dbReference type="InterPro" id="IPR051446">
    <property type="entry name" value="HTH_trans_reg/aminotransferase"/>
</dbReference>
<dbReference type="Pfam" id="PF00155">
    <property type="entry name" value="Aminotran_1_2"/>
    <property type="match status" value="1"/>
</dbReference>
<keyword evidence="5" id="KW-0804">Transcription</keyword>
<keyword evidence="2" id="KW-0663">Pyridoxal phosphate</keyword>